<evidence type="ECO:0008006" key="3">
    <source>
        <dbReference type="Google" id="ProtNLM"/>
    </source>
</evidence>
<keyword evidence="2" id="KW-1185">Reference proteome</keyword>
<name>A0ABP2T889_9LEPT</name>
<gene>
    <name evidence="1" type="ORF">LEP1GSC035_2226</name>
</gene>
<sequence>MYDISFPMENKIIAQNDMNNAFDAAIFGNYAIFTGEEEFFVF</sequence>
<reference evidence="1 2" key="1">
    <citation type="submission" date="2013-01" db="EMBL/GenBank/DDBJ databases">
        <authorList>
            <person name="Harkins D.M."/>
            <person name="Durkin A.S."/>
            <person name="Brinkac L.M."/>
            <person name="Haft D.H."/>
            <person name="Selengut J.D."/>
            <person name="Sanka R."/>
            <person name="DePew J."/>
            <person name="Purushe J."/>
            <person name="Whelen A.C."/>
            <person name="Vinetz J.M."/>
            <person name="Sutton G.G."/>
            <person name="Nierman W.C."/>
            <person name="Fouts D.E."/>
        </authorList>
    </citation>
    <scope>NUCLEOTIDE SEQUENCE [LARGE SCALE GENOMIC DNA]</scope>
    <source>
        <strain evidence="1 2">2007001578</strain>
    </source>
</reference>
<protein>
    <recommendedName>
        <fullName evidence="3">Toxin-antitoxin system, toxin component</fullName>
    </recommendedName>
</protein>
<organism evidence="1 2">
    <name type="scientific">Leptospira noguchii str. 2007001578</name>
    <dbReference type="NCBI Taxonomy" id="1049974"/>
    <lineage>
        <taxon>Bacteria</taxon>
        <taxon>Pseudomonadati</taxon>
        <taxon>Spirochaetota</taxon>
        <taxon>Spirochaetia</taxon>
        <taxon>Leptospirales</taxon>
        <taxon>Leptospiraceae</taxon>
        <taxon>Leptospira</taxon>
    </lineage>
</organism>
<accession>A0ABP2T889</accession>
<proteinExistence type="predicted"/>
<comment type="caution">
    <text evidence="1">The sequence shown here is derived from an EMBL/GenBank/DDBJ whole genome shotgun (WGS) entry which is preliminary data.</text>
</comment>
<evidence type="ECO:0000313" key="2">
    <source>
        <dbReference type="Proteomes" id="UP000012099"/>
    </source>
</evidence>
<evidence type="ECO:0000313" key="1">
    <source>
        <dbReference type="EMBL" id="EMN00499.1"/>
    </source>
</evidence>
<dbReference type="EMBL" id="AHMH02000087">
    <property type="protein sequence ID" value="EMN00499.1"/>
    <property type="molecule type" value="Genomic_DNA"/>
</dbReference>
<dbReference type="Proteomes" id="UP000012099">
    <property type="component" value="Unassembled WGS sequence"/>
</dbReference>